<accession>A0ABV4GZS0</accession>
<dbReference type="Proteomes" id="UP001565927">
    <property type="component" value="Unassembled WGS sequence"/>
</dbReference>
<sequence length="79" mass="8518">MAAELARRAVRETGVDVTVSSARVETVAGTAVEVWETDEPSAHGIEGVERVRLVRDDIAGRVEDLLARLRDGDTTTGTR</sequence>
<keyword evidence="2" id="KW-1185">Reference proteome</keyword>
<organism evidence="1 2">
    <name type="scientific">Kineococcus halophytocola</name>
    <dbReference type="NCBI Taxonomy" id="3234027"/>
    <lineage>
        <taxon>Bacteria</taxon>
        <taxon>Bacillati</taxon>
        <taxon>Actinomycetota</taxon>
        <taxon>Actinomycetes</taxon>
        <taxon>Kineosporiales</taxon>
        <taxon>Kineosporiaceae</taxon>
        <taxon>Kineococcus</taxon>
    </lineage>
</organism>
<evidence type="ECO:0000313" key="1">
    <source>
        <dbReference type="EMBL" id="MEZ0164806.1"/>
    </source>
</evidence>
<evidence type="ECO:0000313" key="2">
    <source>
        <dbReference type="Proteomes" id="UP001565927"/>
    </source>
</evidence>
<protein>
    <submittedName>
        <fullName evidence="1">Uncharacterized protein</fullName>
    </submittedName>
</protein>
<comment type="caution">
    <text evidence="1">The sequence shown here is derived from an EMBL/GenBank/DDBJ whole genome shotgun (WGS) entry which is preliminary data.</text>
</comment>
<gene>
    <name evidence="1" type="ORF">AB2L27_08510</name>
</gene>
<reference evidence="1 2" key="1">
    <citation type="submission" date="2024-07" db="EMBL/GenBank/DDBJ databases">
        <authorList>
            <person name="Thanompreechachai J."/>
            <person name="Duangmal K."/>
        </authorList>
    </citation>
    <scope>NUCLEOTIDE SEQUENCE [LARGE SCALE GENOMIC DNA]</scope>
    <source>
        <strain evidence="1 2">LSe6-4</strain>
    </source>
</reference>
<dbReference type="RefSeq" id="WP_370441050.1">
    <property type="nucleotide sequence ID" value="NZ_JBGFTU010000008.1"/>
</dbReference>
<dbReference type="EMBL" id="JBGFTU010000008">
    <property type="protein sequence ID" value="MEZ0164806.1"/>
    <property type="molecule type" value="Genomic_DNA"/>
</dbReference>
<name>A0ABV4GZS0_9ACTN</name>
<proteinExistence type="predicted"/>